<protein>
    <submittedName>
        <fullName evidence="2">PaaI family thioesterase</fullName>
    </submittedName>
</protein>
<sequence length="143" mass="15659">MSTSDFDPAAEGWEPVPDAGFIDHVGPFWQRLEGSGRAYGFAARDHHANLLGVVQGGMIMTFADRVFGLEAWAAADQTPCVTVQFSCQFIAATPLRTFVTTQPEIVRKTRSLVFVEGRVFSNDALVASCQGVWKIVARRPKTP</sequence>
<dbReference type="Proteomes" id="UP001430804">
    <property type="component" value="Unassembled WGS sequence"/>
</dbReference>
<keyword evidence="3" id="KW-1185">Reference proteome</keyword>
<dbReference type="RefSeq" id="WP_219200359.1">
    <property type="nucleotide sequence ID" value="NZ_JAHWQX010000001.1"/>
</dbReference>
<organism evidence="2 3">
    <name type="scientific">Pseudohoeflea coraliihabitans</name>
    <dbReference type="NCBI Taxonomy" id="2860393"/>
    <lineage>
        <taxon>Bacteria</taxon>
        <taxon>Pseudomonadati</taxon>
        <taxon>Pseudomonadota</taxon>
        <taxon>Alphaproteobacteria</taxon>
        <taxon>Hyphomicrobiales</taxon>
        <taxon>Rhizobiaceae</taxon>
        <taxon>Pseudohoeflea</taxon>
    </lineage>
</organism>
<dbReference type="CDD" id="cd03443">
    <property type="entry name" value="PaaI_thioesterase"/>
    <property type="match status" value="1"/>
</dbReference>
<reference evidence="2" key="1">
    <citation type="submission" date="2021-07" db="EMBL/GenBank/DDBJ databases">
        <title>Pseudohoeflea marina sp. nov. a polyhydroxyalcanoate-producing bacterium.</title>
        <authorList>
            <person name="Zheng W."/>
            <person name="Yu S."/>
            <person name="Huang Y."/>
        </authorList>
    </citation>
    <scope>NUCLEOTIDE SEQUENCE</scope>
    <source>
        <strain evidence="2">DP4N28-3</strain>
    </source>
</reference>
<proteinExistence type="predicted"/>
<gene>
    <name evidence="2" type="ORF">KY465_04875</name>
</gene>
<dbReference type="EMBL" id="JAHWQX010000001">
    <property type="protein sequence ID" value="MBW3096605.1"/>
    <property type="molecule type" value="Genomic_DNA"/>
</dbReference>
<dbReference type="Pfam" id="PF03061">
    <property type="entry name" value="4HBT"/>
    <property type="match status" value="1"/>
</dbReference>
<evidence type="ECO:0000259" key="1">
    <source>
        <dbReference type="Pfam" id="PF03061"/>
    </source>
</evidence>
<name>A0ABS6WLF0_9HYPH</name>
<evidence type="ECO:0000313" key="3">
    <source>
        <dbReference type="Proteomes" id="UP001430804"/>
    </source>
</evidence>
<feature type="domain" description="Thioesterase" evidence="1">
    <location>
        <begin position="52"/>
        <end position="123"/>
    </location>
</feature>
<dbReference type="InterPro" id="IPR006683">
    <property type="entry name" value="Thioestr_dom"/>
</dbReference>
<comment type="caution">
    <text evidence="2">The sequence shown here is derived from an EMBL/GenBank/DDBJ whole genome shotgun (WGS) entry which is preliminary data.</text>
</comment>
<evidence type="ECO:0000313" key="2">
    <source>
        <dbReference type="EMBL" id="MBW3096605.1"/>
    </source>
</evidence>
<accession>A0ABS6WLF0</accession>